<protein>
    <submittedName>
        <fullName evidence="1">Uncharacterized protein</fullName>
    </submittedName>
</protein>
<comment type="caution">
    <text evidence="1">The sequence shown here is derived from an EMBL/GenBank/DDBJ whole genome shotgun (WGS) entry which is preliminary data.</text>
</comment>
<reference evidence="1" key="2">
    <citation type="submission" date="2013-11" db="EMBL/GenBank/DDBJ databases">
        <title>Draft genome sequence of Bacteroides uniformis (ATCC 8492).</title>
        <authorList>
            <person name="Sudarsanam P."/>
            <person name="Ley R."/>
            <person name="Guruge J."/>
            <person name="Turnbaugh P.J."/>
            <person name="Mahowald M."/>
            <person name="Liep D."/>
            <person name="Gordon J."/>
        </authorList>
    </citation>
    <scope>NUCLEOTIDE SEQUENCE</scope>
    <source>
        <strain evidence="1">ATCC 8492</strain>
    </source>
</reference>
<dbReference type="EMBL" id="AAYH02000044">
    <property type="protein sequence ID" value="EDO53934.1"/>
    <property type="molecule type" value="Genomic_DNA"/>
</dbReference>
<dbReference type="AlphaFoldDB" id="A0ABC9NB80"/>
<keyword evidence="2" id="KW-1185">Reference proteome</keyword>
<accession>A0ABC9NB80</accession>
<name>A0ABC9NB80_BACUC</name>
<evidence type="ECO:0000313" key="1">
    <source>
        <dbReference type="EMBL" id="EDO53934.1"/>
    </source>
</evidence>
<sequence length="39" mass="4811">MKRDDWPDSRRTILGNYYVAATKYTKKKYIIGFYVTYRK</sequence>
<organism evidence="1 2">
    <name type="scientific">Bacteroides uniformis (strain ATCC 8492 / DSM 6597 / CCUG 4942 / CIP 103695 / JCM 5828 / KCTC 5204 / NCTC 13054 / VPI 0061)</name>
    <dbReference type="NCBI Taxonomy" id="411479"/>
    <lineage>
        <taxon>Bacteria</taxon>
        <taxon>Pseudomonadati</taxon>
        <taxon>Bacteroidota</taxon>
        <taxon>Bacteroidia</taxon>
        <taxon>Bacteroidales</taxon>
        <taxon>Bacteroidaceae</taxon>
        <taxon>Bacteroides</taxon>
    </lineage>
</organism>
<dbReference type="Proteomes" id="UP000004110">
    <property type="component" value="Unassembled WGS sequence"/>
</dbReference>
<gene>
    <name evidence="1" type="ORF">BACUNI_02555</name>
</gene>
<proteinExistence type="predicted"/>
<evidence type="ECO:0000313" key="2">
    <source>
        <dbReference type="Proteomes" id="UP000004110"/>
    </source>
</evidence>
<reference evidence="1" key="1">
    <citation type="submission" date="2007-06" db="EMBL/GenBank/DDBJ databases">
        <authorList>
            <person name="Fulton L."/>
            <person name="Clifton S."/>
            <person name="Fulton B."/>
            <person name="Xu J."/>
            <person name="Minx P."/>
            <person name="Pepin K.H."/>
            <person name="Johnson M."/>
            <person name="Thiruvilangam P."/>
            <person name="Bhonagiri V."/>
            <person name="Nash W.E."/>
            <person name="Mardis E.R."/>
            <person name="Wilson R.K."/>
        </authorList>
    </citation>
    <scope>NUCLEOTIDE SEQUENCE [LARGE SCALE GENOMIC DNA]</scope>
    <source>
        <strain evidence="1">ATCC 8492</strain>
    </source>
</reference>